<feature type="transmembrane region" description="Helical" evidence="2">
    <location>
        <begin position="312"/>
        <end position="335"/>
    </location>
</feature>
<feature type="compositionally biased region" description="Polar residues" evidence="1">
    <location>
        <begin position="148"/>
        <end position="158"/>
    </location>
</feature>
<evidence type="ECO:0000313" key="3">
    <source>
        <dbReference type="EMBL" id="PWG65977.1"/>
    </source>
</evidence>
<evidence type="ECO:0000313" key="4">
    <source>
        <dbReference type="Proteomes" id="UP000245876"/>
    </source>
</evidence>
<feature type="region of interest" description="Disordered" evidence="1">
    <location>
        <begin position="375"/>
        <end position="499"/>
    </location>
</feature>
<feature type="compositionally biased region" description="Low complexity" evidence="1">
    <location>
        <begin position="396"/>
        <end position="416"/>
    </location>
</feature>
<comment type="caution">
    <text evidence="3">The sequence shown here is derived from an EMBL/GenBank/DDBJ whole genome shotgun (WGS) entry which is preliminary data.</text>
</comment>
<sequence length="499" mass="50893">MTDPNSVPLPSAPNAPNNGATPNPQTPQNTGNATPQYGQYGTPAPTSAPQPEYGAYGAPAYGNQPAQPAYGQYDAGAGTPSTPAYGQTVPPQPNGNPYASAQPSGQYGQPAYGQPGAPQYQSAPAAPGYGQQQPYAQPAANPYDQNPYGGQSPYNQAPPSYGQYAAPSVPAGPVPLDQPYYGCPFPEAFLRFWKKYIVFSGRASRSEYWWWTLAASAVNIVLNILSEATDDKLAFLATLWALATLIPGIALAVRRLHDIDKPGWWVAIFYGSIVIGAILMTVGAGTAIWGGLGGFAAGDYSNHYGTAAAGGLGIAVIGALLTLAAGIVFIVFMALPSKPEGARFDVPGGAGAFGAPAGPAAPAAPANGYAPQYGAPAPAPEYGQQVPPTPAPAVPTVPEYGQPAQSAPAAPQYGQSTQPVYGQPAETPAAPAASVPLPDYGQTAQPAAAPSPAPTSEYSAPADEPVSDATVLSPHEPTSPTPAAPASDDDNAQKPWQGQ</sequence>
<feature type="compositionally biased region" description="Low complexity" evidence="1">
    <location>
        <begin position="12"/>
        <end position="36"/>
    </location>
</feature>
<keyword evidence="2" id="KW-1133">Transmembrane helix</keyword>
<dbReference type="AlphaFoldDB" id="A0A2U2NA60"/>
<dbReference type="Proteomes" id="UP000245876">
    <property type="component" value="Unassembled WGS sequence"/>
</dbReference>
<feature type="region of interest" description="Disordered" evidence="1">
    <location>
        <begin position="1"/>
        <end position="162"/>
    </location>
</feature>
<accession>A0A2U2NA60</accession>
<keyword evidence="4" id="KW-1185">Reference proteome</keyword>
<evidence type="ECO:0000256" key="2">
    <source>
        <dbReference type="SAM" id="Phobius"/>
    </source>
</evidence>
<dbReference type="InterPro" id="IPR008523">
    <property type="entry name" value="DUF805"/>
</dbReference>
<evidence type="ECO:0000256" key="1">
    <source>
        <dbReference type="SAM" id="MobiDB-lite"/>
    </source>
</evidence>
<proteinExistence type="predicted"/>
<dbReference type="PANTHER" id="PTHR34980:SF2">
    <property type="entry name" value="INNER MEMBRANE PROTEIN YHAH-RELATED"/>
    <property type="match status" value="1"/>
</dbReference>
<feature type="transmembrane region" description="Helical" evidence="2">
    <location>
        <begin position="208"/>
        <end position="226"/>
    </location>
</feature>
<dbReference type="OrthoDB" id="9812349at2"/>
<keyword evidence="2" id="KW-0812">Transmembrane</keyword>
<dbReference type="RefSeq" id="WP_109056908.1">
    <property type="nucleotide sequence ID" value="NZ_QFFM01000010.1"/>
</dbReference>
<reference evidence="3 4" key="1">
    <citation type="journal article" date="2018" name="Int. J. Syst. Evol. Microbiol.">
        <title>Bifidobacterium callitrichidarum sp. nov. from the faeces of the emperor tamarin (Saguinus imperator).</title>
        <authorList>
            <person name="Modesto M."/>
            <person name="Michelini S."/>
            <person name="Sansosti M.C."/>
            <person name="De Filippo C."/>
            <person name="Cavalieri D."/>
            <person name="Qvirist L."/>
            <person name="Andlid T."/>
            <person name="Spiezio C."/>
            <person name="Sandri C."/>
            <person name="Pascarelli S."/>
            <person name="Sgorbati B."/>
            <person name="Mattarelli P."/>
        </authorList>
    </citation>
    <scope>NUCLEOTIDE SEQUENCE [LARGE SCALE GENOMIC DNA]</scope>
    <source>
        <strain evidence="3 4">TRI 5</strain>
    </source>
</reference>
<keyword evidence="2" id="KW-0472">Membrane</keyword>
<dbReference type="PANTHER" id="PTHR34980">
    <property type="entry name" value="INNER MEMBRANE PROTEIN-RELATED-RELATED"/>
    <property type="match status" value="1"/>
</dbReference>
<dbReference type="GO" id="GO:0005886">
    <property type="term" value="C:plasma membrane"/>
    <property type="evidence" value="ECO:0007669"/>
    <property type="project" value="TreeGrafter"/>
</dbReference>
<feature type="transmembrane region" description="Helical" evidence="2">
    <location>
        <begin position="232"/>
        <end position="253"/>
    </location>
</feature>
<protein>
    <submittedName>
        <fullName evidence="3">DUF805 domain-containing protein</fullName>
    </submittedName>
</protein>
<dbReference type="EMBL" id="QFFM01000010">
    <property type="protein sequence ID" value="PWG65977.1"/>
    <property type="molecule type" value="Genomic_DNA"/>
</dbReference>
<feature type="transmembrane region" description="Helical" evidence="2">
    <location>
        <begin position="265"/>
        <end position="292"/>
    </location>
</feature>
<organism evidence="3 4">
    <name type="scientific">Bifidobacterium callitrichidarum</name>
    <dbReference type="NCBI Taxonomy" id="2052941"/>
    <lineage>
        <taxon>Bacteria</taxon>
        <taxon>Bacillati</taxon>
        <taxon>Actinomycetota</taxon>
        <taxon>Actinomycetes</taxon>
        <taxon>Bifidobacteriales</taxon>
        <taxon>Bifidobacteriaceae</taxon>
        <taxon>Bifidobacterium</taxon>
    </lineage>
</organism>
<feature type="compositionally biased region" description="Low complexity" evidence="1">
    <location>
        <begin position="102"/>
        <end position="140"/>
    </location>
</feature>
<feature type="compositionally biased region" description="Low complexity" evidence="1">
    <location>
        <begin position="444"/>
        <end position="462"/>
    </location>
</feature>
<dbReference type="Pfam" id="PF05656">
    <property type="entry name" value="DUF805"/>
    <property type="match status" value="1"/>
</dbReference>
<name>A0A2U2NA60_9BIFI</name>
<gene>
    <name evidence="3" type="ORF">DF196_05700</name>
</gene>